<sequence length="434" mass="45991">MAWFTRNKQEPVVVPEPVEAEIEEVPRLPAPPALDAAGMRSVADHTRYLLSLVEPLRPFGMSLLDAWNQVLCEDIDSMINVPPSSTAKVDGYAVRALDLLDGEDQLAEPLQIVDASVERLPEGSAVVVASGDVLPRGANAVLPSAFGTVDDGRVRLVEKVSVGEHVRAAGDHLRVGARLLSEGDRLGDRSIGLLAGSGIDKVMVRPRPRVVVISSGEHLVDPGSQIGHGEVADSNSFMIAAAAEAVGATVFRVAVHTNDPASIRQVITDQLIRADLVISTTGGRREDYEAVVSVMADLGLVDEANVAMSPGRMQTFGLIGDDQVPMLMLPGNPVSAYVSFHAFARPLILKLMGSATQHPAVRAIATQPVRSMLGQLHLLRGTVTSEGSVRHVAPVSMPHALGELAAANALIVVDESVEQVGPGEAVKVWLLDEE</sequence>
<evidence type="ECO:0000256" key="6">
    <source>
        <dbReference type="ARBA" id="ARBA00047317"/>
    </source>
</evidence>
<dbReference type="Gene3D" id="2.170.190.11">
    <property type="entry name" value="Molybdopterin biosynthesis moea protein, domain 3"/>
    <property type="match status" value="1"/>
</dbReference>
<dbReference type="InterPro" id="IPR001453">
    <property type="entry name" value="MoaB/Mog_dom"/>
</dbReference>
<accession>A0A1M6BRB3</accession>
<evidence type="ECO:0000256" key="2">
    <source>
        <dbReference type="ARBA" id="ARBA00005046"/>
    </source>
</evidence>
<evidence type="ECO:0000256" key="5">
    <source>
        <dbReference type="ARBA" id="ARBA00023150"/>
    </source>
</evidence>
<keyword evidence="7" id="KW-0460">Magnesium</keyword>
<evidence type="ECO:0000256" key="7">
    <source>
        <dbReference type="RuleBase" id="RU365090"/>
    </source>
</evidence>
<dbReference type="Gene3D" id="3.90.105.10">
    <property type="entry name" value="Molybdopterin biosynthesis moea protein, domain 2"/>
    <property type="match status" value="1"/>
</dbReference>
<feature type="domain" description="MoaB/Mog" evidence="8">
    <location>
        <begin position="211"/>
        <end position="350"/>
    </location>
</feature>
<evidence type="ECO:0000259" key="8">
    <source>
        <dbReference type="SMART" id="SM00852"/>
    </source>
</evidence>
<dbReference type="InterPro" id="IPR036425">
    <property type="entry name" value="MoaB/Mog-like_dom_sf"/>
</dbReference>
<evidence type="ECO:0000256" key="1">
    <source>
        <dbReference type="ARBA" id="ARBA00002901"/>
    </source>
</evidence>
<dbReference type="SUPFAM" id="SSF63867">
    <property type="entry name" value="MoeA C-terminal domain-like"/>
    <property type="match status" value="1"/>
</dbReference>
<comment type="function">
    <text evidence="1 7">Catalyzes the insertion of molybdate into adenylated molybdopterin with the concomitant release of AMP.</text>
</comment>
<dbReference type="InterPro" id="IPR038987">
    <property type="entry name" value="MoeA-like"/>
</dbReference>
<dbReference type="SUPFAM" id="SSF63882">
    <property type="entry name" value="MoeA N-terminal region -like"/>
    <property type="match status" value="1"/>
</dbReference>
<dbReference type="InterPro" id="IPR005111">
    <property type="entry name" value="MoeA_C_domain_IV"/>
</dbReference>
<protein>
    <recommendedName>
        <fullName evidence="7">Molybdopterin molybdenumtransferase</fullName>
        <ecNumber evidence="7">2.10.1.1</ecNumber>
    </recommendedName>
</protein>
<comment type="catalytic activity">
    <reaction evidence="6">
        <text>adenylyl-molybdopterin + molybdate = Mo-molybdopterin + AMP + H(+)</text>
        <dbReference type="Rhea" id="RHEA:35047"/>
        <dbReference type="ChEBI" id="CHEBI:15378"/>
        <dbReference type="ChEBI" id="CHEBI:36264"/>
        <dbReference type="ChEBI" id="CHEBI:62727"/>
        <dbReference type="ChEBI" id="CHEBI:71302"/>
        <dbReference type="ChEBI" id="CHEBI:456215"/>
        <dbReference type="EC" id="2.10.1.1"/>
    </reaction>
</comment>
<comment type="similarity">
    <text evidence="3 7">Belongs to the MoeA family.</text>
</comment>
<keyword evidence="7 9" id="KW-0808">Transferase</keyword>
<dbReference type="EMBL" id="FQZG01000007">
    <property type="protein sequence ID" value="SHI51217.1"/>
    <property type="molecule type" value="Genomic_DNA"/>
</dbReference>
<dbReference type="UniPathway" id="UPA00344"/>
<dbReference type="SMART" id="SM00852">
    <property type="entry name" value="MoCF_biosynth"/>
    <property type="match status" value="1"/>
</dbReference>
<dbReference type="NCBIfam" id="NF045515">
    <property type="entry name" value="Glp_gephyrin"/>
    <property type="match status" value="1"/>
</dbReference>
<dbReference type="InterPro" id="IPR036135">
    <property type="entry name" value="MoeA_linker/N_sf"/>
</dbReference>
<keyword evidence="4 7" id="KW-0500">Molybdenum</keyword>
<dbReference type="Pfam" id="PF00994">
    <property type="entry name" value="MoCF_biosynth"/>
    <property type="match status" value="1"/>
</dbReference>
<dbReference type="Proteomes" id="UP000184512">
    <property type="component" value="Unassembled WGS sequence"/>
</dbReference>
<dbReference type="STRING" id="1123357.SAMN02745244_00521"/>
<dbReference type="Gene3D" id="3.40.980.10">
    <property type="entry name" value="MoaB/Mog-like domain"/>
    <property type="match status" value="1"/>
</dbReference>
<dbReference type="AlphaFoldDB" id="A0A1M6BRB3"/>
<dbReference type="PANTHER" id="PTHR10192:SF5">
    <property type="entry name" value="GEPHYRIN"/>
    <property type="match status" value="1"/>
</dbReference>
<evidence type="ECO:0000313" key="9">
    <source>
        <dbReference type="EMBL" id="SHI51217.1"/>
    </source>
</evidence>
<gene>
    <name evidence="9" type="ORF">SAMN02745244_00521</name>
</gene>
<name>A0A1M6BRB3_9ACTN</name>
<dbReference type="EC" id="2.10.1.1" evidence="7"/>
<dbReference type="PANTHER" id="PTHR10192">
    <property type="entry name" value="MOLYBDOPTERIN BIOSYNTHESIS PROTEIN"/>
    <property type="match status" value="1"/>
</dbReference>
<evidence type="ECO:0000256" key="4">
    <source>
        <dbReference type="ARBA" id="ARBA00022505"/>
    </source>
</evidence>
<dbReference type="GO" id="GO:0061599">
    <property type="term" value="F:molybdopterin molybdotransferase activity"/>
    <property type="evidence" value="ECO:0007669"/>
    <property type="project" value="UniProtKB-UniRule"/>
</dbReference>
<reference evidence="9 10" key="1">
    <citation type="submission" date="2016-11" db="EMBL/GenBank/DDBJ databases">
        <authorList>
            <person name="Jaros S."/>
            <person name="Januszkiewicz K."/>
            <person name="Wedrychowicz H."/>
        </authorList>
    </citation>
    <scope>NUCLEOTIDE SEQUENCE [LARGE SCALE GENOMIC DNA]</scope>
    <source>
        <strain evidence="9 10">DSM 12906</strain>
    </source>
</reference>
<dbReference type="Gene3D" id="2.40.340.10">
    <property type="entry name" value="MoeA, C-terminal, domain IV"/>
    <property type="match status" value="1"/>
</dbReference>
<dbReference type="RefSeq" id="WP_084189301.1">
    <property type="nucleotide sequence ID" value="NZ_FQZG01000007.1"/>
</dbReference>
<keyword evidence="7" id="KW-0479">Metal-binding</keyword>
<comment type="cofactor">
    <cofactor evidence="7">
        <name>Mg(2+)</name>
        <dbReference type="ChEBI" id="CHEBI:18420"/>
    </cofactor>
</comment>
<dbReference type="InterPro" id="IPR036688">
    <property type="entry name" value="MoeA_C_domain_IV_sf"/>
</dbReference>
<dbReference type="OrthoDB" id="9804758at2"/>
<organism evidence="9 10">
    <name type="scientific">Tessaracoccus bendigoensis DSM 12906</name>
    <dbReference type="NCBI Taxonomy" id="1123357"/>
    <lineage>
        <taxon>Bacteria</taxon>
        <taxon>Bacillati</taxon>
        <taxon>Actinomycetota</taxon>
        <taxon>Actinomycetes</taxon>
        <taxon>Propionibacteriales</taxon>
        <taxon>Propionibacteriaceae</taxon>
        <taxon>Tessaracoccus</taxon>
    </lineage>
</organism>
<dbReference type="Pfam" id="PF03454">
    <property type="entry name" value="MoeA_C"/>
    <property type="match status" value="1"/>
</dbReference>
<evidence type="ECO:0000256" key="3">
    <source>
        <dbReference type="ARBA" id="ARBA00010763"/>
    </source>
</evidence>
<evidence type="ECO:0000313" key="10">
    <source>
        <dbReference type="Proteomes" id="UP000184512"/>
    </source>
</evidence>
<proteinExistence type="inferred from homology"/>
<keyword evidence="10" id="KW-1185">Reference proteome</keyword>
<dbReference type="GO" id="GO:0046872">
    <property type="term" value="F:metal ion binding"/>
    <property type="evidence" value="ECO:0007669"/>
    <property type="project" value="UniProtKB-UniRule"/>
</dbReference>
<dbReference type="CDD" id="cd00887">
    <property type="entry name" value="MoeA"/>
    <property type="match status" value="1"/>
</dbReference>
<dbReference type="Pfam" id="PF03453">
    <property type="entry name" value="MoeA_N"/>
    <property type="match status" value="1"/>
</dbReference>
<dbReference type="GO" id="GO:0005829">
    <property type="term" value="C:cytosol"/>
    <property type="evidence" value="ECO:0007669"/>
    <property type="project" value="TreeGrafter"/>
</dbReference>
<comment type="pathway">
    <text evidence="2 7">Cofactor biosynthesis; molybdopterin biosynthesis.</text>
</comment>
<dbReference type="InterPro" id="IPR005110">
    <property type="entry name" value="MoeA_linker/N"/>
</dbReference>
<dbReference type="GO" id="GO:0006777">
    <property type="term" value="P:Mo-molybdopterin cofactor biosynthetic process"/>
    <property type="evidence" value="ECO:0007669"/>
    <property type="project" value="UniProtKB-UniRule"/>
</dbReference>
<keyword evidence="5 7" id="KW-0501">Molybdenum cofactor biosynthesis</keyword>
<dbReference type="SUPFAM" id="SSF53218">
    <property type="entry name" value="Molybdenum cofactor biosynthesis proteins"/>
    <property type="match status" value="1"/>
</dbReference>